<sequence>MSEVSLARQVDFVFRQLEHELTGALAGTVLIIVRNDTIGKFGIKHHPIHIQEDEVQAEGSGLTKEQVDRFRVLAVDALKMKRNWTHGEILYDFSVRSNRKGWSASVLYESNYNMSTWNYVPYSKRNGLIDYSS</sequence>
<proteinExistence type="predicted"/>
<evidence type="ECO:0000313" key="2">
    <source>
        <dbReference type="Proteomes" id="UP001056756"/>
    </source>
</evidence>
<dbReference type="Proteomes" id="UP001056756">
    <property type="component" value="Chromosome"/>
</dbReference>
<dbReference type="AlphaFoldDB" id="A0A9J6ZG48"/>
<protein>
    <submittedName>
        <fullName evidence="1">O-methyltransferase</fullName>
    </submittedName>
</protein>
<accession>A0A9J6ZG48</accession>
<dbReference type="EMBL" id="CP097899">
    <property type="protein sequence ID" value="URN94840.1"/>
    <property type="molecule type" value="Genomic_DNA"/>
</dbReference>
<name>A0A9J6ZG48_9BACL</name>
<dbReference type="KEGG" id="plig:NAG76_00840"/>
<gene>
    <name evidence="1" type="ORF">NAG76_00840</name>
</gene>
<evidence type="ECO:0000313" key="1">
    <source>
        <dbReference type="EMBL" id="URN94840.1"/>
    </source>
</evidence>
<organism evidence="1 2">
    <name type="scientific">Candidatus Pristimantibacillus lignocellulolyticus</name>
    <dbReference type="NCBI Taxonomy" id="2994561"/>
    <lineage>
        <taxon>Bacteria</taxon>
        <taxon>Bacillati</taxon>
        <taxon>Bacillota</taxon>
        <taxon>Bacilli</taxon>
        <taxon>Bacillales</taxon>
        <taxon>Paenibacillaceae</taxon>
        <taxon>Candidatus Pristimantibacillus</taxon>
    </lineage>
</organism>
<reference evidence="1" key="1">
    <citation type="submission" date="2022-05" db="EMBL/GenBank/DDBJ databases">
        <title>Novel bacterial taxa in a minimal lignocellulolytic consortium and its capacity to transform plastics disclosed by genome-resolved metagenomics.</title>
        <authorList>
            <person name="Rodriguez C.A.D."/>
            <person name="Diaz-Garcia L."/>
            <person name="Herrera K."/>
            <person name="Tarazona N.A."/>
            <person name="Sproer C."/>
            <person name="Overmann J."/>
            <person name="Jimenez D.J."/>
        </authorList>
    </citation>
    <scope>NUCLEOTIDE SEQUENCE</scope>
    <source>
        <strain evidence="1">MAG5</strain>
    </source>
</reference>